<organism evidence="2 3">
    <name type="scientific">Mycobacterium helveticum</name>
    <dbReference type="NCBI Taxonomy" id="2592811"/>
    <lineage>
        <taxon>Bacteria</taxon>
        <taxon>Bacillati</taxon>
        <taxon>Actinomycetota</taxon>
        <taxon>Actinomycetes</taxon>
        <taxon>Mycobacteriales</taxon>
        <taxon>Mycobacteriaceae</taxon>
        <taxon>Mycobacterium</taxon>
    </lineage>
</organism>
<accession>A0A557XI37</accession>
<gene>
    <name evidence="2" type="ORF">FPZ47_19900</name>
</gene>
<dbReference type="AlphaFoldDB" id="A0A557XI37"/>
<sequence length="322" mass="36932">MRAVEKKVVAAIDIILAPFVFISALLLKYVRTVGVEQLPCSKGMLLRAGCFPIRDHYHEPAFRNAPIREFLSAERVLPGIDWNIEEQLQLLSSFSYTIELATLSGAKTGGHEFYIDNGAFGSGDAEYWYSLIRSKKPKRIIEIGSGFSTQVARRALDDNKRVDPHYSCKHILIEPYENDWLESLGATVIREKAENCDLQIFKELCADDILFIDSSHVIRPQGDVLFEFLEILPVLKTGVIVHIHDIFSPRDYPPAWVVDKVLFWNEQYLLEAFLTSNRDWKVIGALNFLRHHHYEKLKEKCPYLTEDRDPGSFYIQRIGGES</sequence>
<evidence type="ECO:0000256" key="1">
    <source>
        <dbReference type="SAM" id="Phobius"/>
    </source>
</evidence>
<dbReference type="GO" id="GO:0008168">
    <property type="term" value="F:methyltransferase activity"/>
    <property type="evidence" value="ECO:0007669"/>
    <property type="project" value="UniProtKB-KW"/>
</dbReference>
<keyword evidence="1" id="KW-0472">Membrane</keyword>
<keyword evidence="1" id="KW-1133">Transmembrane helix</keyword>
<dbReference type="SUPFAM" id="SSF53335">
    <property type="entry name" value="S-adenosyl-L-methionine-dependent methyltransferases"/>
    <property type="match status" value="1"/>
</dbReference>
<comment type="caution">
    <text evidence="2">The sequence shown here is derived from an EMBL/GenBank/DDBJ whole genome shotgun (WGS) entry which is preliminary data.</text>
</comment>
<name>A0A557XI37_9MYCO</name>
<keyword evidence="2" id="KW-0808">Transferase</keyword>
<evidence type="ECO:0000313" key="2">
    <source>
        <dbReference type="EMBL" id="TVS85366.1"/>
    </source>
</evidence>
<dbReference type="Proteomes" id="UP000320513">
    <property type="component" value="Unassembled WGS sequence"/>
</dbReference>
<feature type="transmembrane region" description="Helical" evidence="1">
    <location>
        <begin position="12"/>
        <end position="30"/>
    </location>
</feature>
<keyword evidence="2" id="KW-0489">Methyltransferase</keyword>
<dbReference type="OrthoDB" id="9799672at2"/>
<dbReference type="EMBL" id="VMQU01000099">
    <property type="protein sequence ID" value="TVS85366.1"/>
    <property type="molecule type" value="Genomic_DNA"/>
</dbReference>
<evidence type="ECO:0000313" key="3">
    <source>
        <dbReference type="Proteomes" id="UP000320513"/>
    </source>
</evidence>
<keyword evidence="3" id="KW-1185">Reference proteome</keyword>
<dbReference type="GO" id="GO:0032259">
    <property type="term" value="P:methylation"/>
    <property type="evidence" value="ECO:0007669"/>
    <property type="project" value="UniProtKB-KW"/>
</dbReference>
<dbReference type="Gene3D" id="3.40.50.150">
    <property type="entry name" value="Vaccinia Virus protein VP39"/>
    <property type="match status" value="1"/>
</dbReference>
<protein>
    <submittedName>
        <fullName evidence="2">Class I SAM-dependent methyltransferase</fullName>
    </submittedName>
</protein>
<dbReference type="Pfam" id="PF13578">
    <property type="entry name" value="Methyltransf_24"/>
    <property type="match status" value="1"/>
</dbReference>
<keyword evidence="1" id="KW-0812">Transmembrane</keyword>
<reference evidence="2 3" key="1">
    <citation type="submission" date="2019-07" db="EMBL/GenBank/DDBJ databases">
        <title>New Mycobacterium species.</title>
        <authorList>
            <person name="Tortoli E."/>
            <person name="Ghielmetti G."/>
            <person name="Friedel U."/>
            <person name="Trovato A."/>
        </authorList>
    </citation>
    <scope>NUCLEOTIDE SEQUENCE [LARGE SCALE GENOMIC DNA]</scope>
    <source>
        <strain evidence="2 3">16-83</strain>
    </source>
</reference>
<dbReference type="InterPro" id="IPR029063">
    <property type="entry name" value="SAM-dependent_MTases_sf"/>
</dbReference>
<proteinExistence type="predicted"/>